<proteinExistence type="predicted"/>
<dbReference type="EMBL" id="VLLF01000003">
    <property type="protein sequence ID" value="TWI89368.1"/>
    <property type="molecule type" value="Genomic_DNA"/>
</dbReference>
<feature type="region of interest" description="Disordered" evidence="1">
    <location>
        <begin position="1"/>
        <end position="20"/>
    </location>
</feature>
<comment type="caution">
    <text evidence="2">The sequence shown here is derived from an EMBL/GenBank/DDBJ whole genome shotgun (WGS) entry which is preliminary data.</text>
</comment>
<organism evidence="2 3">
    <name type="scientific">Roseibium hamelinense</name>
    <dbReference type="NCBI Taxonomy" id="150831"/>
    <lineage>
        <taxon>Bacteria</taxon>
        <taxon>Pseudomonadati</taxon>
        <taxon>Pseudomonadota</taxon>
        <taxon>Alphaproteobacteria</taxon>
        <taxon>Hyphomicrobiales</taxon>
        <taxon>Stappiaceae</taxon>
        <taxon>Roseibium</taxon>
    </lineage>
</organism>
<dbReference type="AlphaFoldDB" id="A0A562T860"/>
<keyword evidence="3" id="KW-1185">Reference proteome</keyword>
<name>A0A562T860_9HYPH</name>
<evidence type="ECO:0000313" key="3">
    <source>
        <dbReference type="Proteomes" id="UP000320593"/>
    </source>
</evidence>
<dbReference type="RefSeq" id="WP_145341946.1">
    <property type="nucleotide sequence ID" value="NZ_SMLY01000075.1"/>
</dbReference>
<protein>
    <submittedName>
        <fullName evidence="2">Uncharacterized protein</fullName>
    </submittedName>
</protein>
<feature type="compositionally biased region" description="Basic and acidic residues" evidence="1">
    <location>
        <begin position="34"/>
        <end position="47"/>
    </location>
</feature>
<accession>A0A562T860</accession>
<feature type="region of interest" description="Disordered" evidence="1">
    <location>
        <begin position="34"/>
        <end position="71"/>
    </location>
</feature>
<gene>
    <name evidence="2" type="ORF">JM93_01571</name>
</gene>
<evidence type="ECO:0000256" key="1">
    <source>
        <dbReference type="SAM" id="MobiDB-lite"/>
    </source>
</evidence>
<dbReference type="Proteomes" id="UP000320593">
    <property type="component" value="Unassembled WGS sequence"/>
</dbReference>
<dbReference type="OrthoDB" id="7679445at2"/>
<reference evidence="2 3" key="1">
    <citation type="submission" date="2019-07" db="EMBL/GenBank/DDBJ databases">
        <title>Genomic Encyclopedia of Archaeal and Bacterial Type Strains, Phase II (KMG-II): from individual species to whole genera.</title>
        <authorList>
            <person name="Goeker M."/>
        </authorList>
    </citation>
    <scope>NUCLEOTIDE SEQUENCE [LARGE SCALE GENOMIC DNA]</scope>
    <source>
        <strain evidence="2 3">ATCC BAA-252</strain>
    </source>
</reference>
<evidence type="ECO:0000313" key="2">
    <source>
        <dbReference type="EMBL" id="TWI89368.1"/>
    </source>
</evidence>
<sequence>MDTEKSSDGTSFLKPKAPGRFSGKCLADAVKAERAEVKARKRDEGRLKAAAKAEAGRPPPAPVRGGEECPPSRVQMVSRLYRAFSGQMDQMEARLKSLALDQAELGDIDKTVKALASLARTLAMLMELDREAADKEADQSDDDDAEALRRDLAQRLVRLRGQGPA</sequence>